<dbReference type="AlphaFoldDB" id="A0A1L3ZYZ8"/>
<name>A0A1L3ZYZ8_9SPHN</name>
<dbReference type="PROSITE" id="PS50931">
    <property type="entry name" value="HTH_LYSR"/>
    <property type="match status" value="1"/>
</dbReference>
<keyword evidence="2" id="KW-0805">Transcription regulation</keyword>
<reference evidence="7" key="1">
    <citation type="submission" date="2016-11" db="EMBL/GenBank/DDBJ databases">
        <title>Complete Genome Sequence of alachlor-degrading Sphingomonas sp. strain JJ-A5.</title>
        <authorList>
            <person name="Lee H."/>
            <person name="Ka J.-O."/>
        </authorList>
    </citation>
    <scope>NUCLEOTIDE SEQUENCE [LARGE SCALE GENOMIC DNA]</scope>
    <source>
        <strain evidence="7">JJ-A5</strain>
    </source>
</reference>
<sequence length="317" mass="35724">MHFQGLNLNLLVSLDALLSEKSVTRAAVRLHVTQPAMSASLQQLRQYLSDPLLEKVGRQFELTPRGKELSVSVKELLLRINTVLHSGETFDPGTASRTFKVAMSAHMADLLGVPIIRQLIQIAPNINFQIIDLAIDSFRRVEEGELDFCITVGERVENNPPNRPEILSSRHLFSDEFVLVAALDNDAVTADISYEQFCEFPYIEVRFSGNFMSLPDIELERQPRRPRVQAWMTTSQNVLAAVSATQAVAIVPSRLFRLHREYLKLKSVAPPLKLAPIHQMCFWHARNAIDVGHEWFADLLEETARSAWPAEADTETA</sequence>
<feature type="domain" description="HTH lysR-type" evidence="5">
    <location>
        <begin position="6"/>
        <end position="63"/>
    </location>
</feature>
<dbReference type="PANTHER" id="PTHR30118">
    <property type="entry name" value="HTH-TYPE TRANSCRIPTIONAL REGULATOR LEUO-RELATED"/>
    <property type="match status" value="1"/>
</dbReference>
<dbReference type="KEGG" id="sphj:BSL82_17460"/>
<dbReference type="PANTHER" id="PTHR30118:SF6">
    <property type="entry name" value="HTH-TYPE TRANSCRIPTIONAL REGULATOR LEUO"/>
    <property type="match status" value="1"/>
</dbReference>
<comment type="similarity">
    <text evidence="1">Belongs to the LysR transcriptional regulatory family.</text>
</comment>
<evidence type="ECO:0000256" key="1">
    <source>
        <dbReference type="ARBA" id="ARBA00009437"/>
    </source>
</evidence>
<keyword evidence="3" id="KW-0238">DNA-binding</keyword>
<dbReference type="Pfam" id="PF03466">
    <property type="entry name" value="LysR_substrate"/>
    <property type="match status" value="1"/>
</dbReference>
<gene>
    <name evidence="6" type="ORF">BSL82_17460</name>
</gene>
<dbReference type="Gene3D" id="3.40.190.10">
    <property type="entry name" value="Periplasmic binding protein-like II"/>
    <property type="match status" value="2"/>
</dbReference>
<keyword evidence="7" id="KW-1185">Reference proteome</keyword>
<dbReference type="SUPFAM" id="SSF53850">
    <property type="entry name" value="Periplasmic binding protein-like II"/>
    <property type="match status" value="1"/>
</dbReference>
<evidence type="ECO:0000256" key="3">
    <source>
        <dbReference type="ARBA" id="ARBA00023125"/>
    </source>
</evidence>
<dbReference type="OrthoDB" id="8339333at2"/>
<keyword evidence="4" id="KW-0804">Transcription</keyword>
<dbReference type="InterPro" id="IPR005119">
    <property type="entry name" value="LysR_subst-bd"/>
</dbReference>
<evidence type="ECO:0000313" key="7">
    <source>
        <dbReference type="Proteomes" id="UP000182063"/>
    </source>
</evidence>
<organism evidence="6 7">
    <name type="scientific">Tardibacter chloracetimidivorans</name>
    <dbReference type="NCBI Taxonomy" id="1921510"/>
    <lineage>
        <taxon>Bacteria</taxon>
        <taxon>Pseudomonadati</taxon>
        <taxon>Pseudomonadota</taxon>
        <taxon>Alphaproteobacteria</taxon>
        <taxon>Sphingomonadales</taxon>
        <taxon>Sphingomonadaceae</taxon>
        <taxon>Tardibacter</taxon>
    </lineage>
</organism>
<dbReference type="GO" id="GO:0003677">
    <property type="term" value="F:DNA binding"/>
    <property type="evidence" value="ECO:0007669"/>
    <property type="project" value="UniProtKB-KW"/>
</dbReference>
<evidence type="ECO:0000259" key="5">
    <source>
        <dbReference type="PROSITE" id="PS50931"/>
    </source>
</evidence>
<dbReference type="SUPFAM" id="SSF46785">
    <property type="entry name" value="Winged helix' DNA-binding domain"/>
    <property type="match status" value="1"/>
</dbReference>
<dbReference type="InterPro" id="IPR036388">
    <property type="entry name" value="WH-like_DNA-bd_sf"/>
</dbReference>
<dbReference type="Gene3D" id="1.10.10.10">
    <property type="entry name" value="Winged helix-like DNA-binding domain superfamily/Winged helix DNA-binding domain"/>
    <property type="match status" value="1"/>
</dbReference>
<dbReference type="InterPro" id="IPR000847">
    <property type="entry name" value="LysR_HTH_N"/>
</dbReference>
<evidence type="ECO:0000256" key="2">
    <source>
        <dbReference type="ARBA" id="ARBA00023015"/>
    </source>
</evidence>
<protein>
    <recommendedName>
        <fullName evidence="5">HTH lysR-type domain-containing protein</fullName>
    </recommendedName>
</protein>
<dbReference type="InterPro" id="IPR036390">
    <property type="entry name" value="WH_DNA-bd_sf"/>
</dbReference>
<dbReference type="RefSeq" id="WP_072598504.1">
    <property type="nucleotide sequence ID" value="NZ_CP018221.1"/>
</dbReference>
<dbReference type="PRINTS" id="PR00039">
    <property type="entry name" value="HTHLYSR"/>
</dbReference>
<dbReference type="Pfam" id="PF00126">
    <property type="entry name" value="HTH_1"/>
    <property type="match status" value="1"/>
</dbReference>
<dbReference type="STRING" id="1921510.BSL82_17460"/>
<evidence type="ECO:0000313" key="6">
    <source>
        <dbReference type="EMBL" id="API60848.1"/>
    </source>
</evidence>
<dbReference type="InterPro" id="IPR050389">
    <property type="entry name" value="LysR-type_TF"/>
</dbReference>
<accession>A0A1L3ZYZ8</accession>
<dbReference type="Proteomes" id="UP000182063">
    <property type="component" value="Chromosome"/>
</dbReference>
<dbReference type="InterPro" id="IPR037402">
    <property type="entry name" value="YidZ_PBP2"/>
</dbReference>
<proteinExistence type="inferred from homology"/>
<dbReference type="EMBL" id="CP018221">
    <property type="protein sequence ID" value="API60848.1"/>
    <property type="molecule type" value="Genomic_DNA"/>
</dbReference>
<dbReference type="CDD" id="cd08417">
    <property type="entry name" value="PBP2_Nitroaromatics_like"/>
    <property type="match status" value="1"/>
</dbReference>
<dbReference type="GO" id="GO:0003700">
    <property type="term" value="F:DNA-binding transcription factor activity"/>
    <property type="evidence" value="ECO:0007669"/>
    <property type="project" value="InterPro"/>
</dbReference>
<evidence type="ECO:0000256" key="4">
    <source>
        <dbReference type="ARBA" id="ARBA00023163"/>
    </source>
</evidence>